<sequence>MALFPHAWPRSEGDPFDSQLMTEDYYHGLLPREDIVEMLEKNGDFLVRVSIPEPNQPRQFILSVMQDESTKHEGIRHFCIQVSVAGFMLEESPPFNSIVTMVNHFLNSKESITKRYPCSLQNAITRRLWQLKHEFIHPEKKLGEGAFGEVQAGQAFVNGDIKKVAIKLAKMRSITKEQIREFMMEARVMRGMNHPHVVKFYGVAAFQDPLLLVMELVDEGSLDKILIKKQLNMKTKTEFCVQAAWAIEYLHSIQLMHRDIAARNCLVNAGKLKISDFGLTSKGTEVAMDPKKKVPVRWMAPEAMESFKYTTKCDVWAYGILCWEIFSDGQMPYNMLPPQAVVEKIKAGFKMDFPQGTPTCFTKLTHDYIWLKEEKHRFTMVEVVLWLEKVTGIHRAGTTTEDRRKRGSFTSPSTASTVNSDGRRTPERVHVDKYARNERLSKRSAKSSKKVVPQKKYNKKAPKIVHKKTHTNDD</sequence>
<evidence type="ECO:0000313" key="13">
    <source>
        <dbReference type="EMBL" id="CAD5223809.1"/>
    </source>
</evidence>
<accession>A0A811L845</accession>
<dbReference type="PROSITE" id="PS00109">
    <property type="entry name" value="PROTEIN_KINASE_TYR"/>
    <property type="match status" value="1"/>
</dbReference>
<dbReference type="AlphaFoldDB" id="A0A811L845"/>
<dbReference type="SMART" id="SM00252">
    <property type="entry name" value="SH2"/>
    <property type="match status" value="1"/>
</dbReference>
<keyword evidence="3 9" id="KW-0418">Kinase</keyword>
<dbReference type="PROSITE" id="PS50001">
    <property type="entry name" value="SH2"/>
    <property type="match status" value="1"/>
</dbReference>
<feature type="domain" description="Protein kinase" evidence="12">
    <location>
        <begin position="136"/>
        <end position="387"/>
    </location>
</feature>
<feature type="region of interest" description="Disordered" evidence="10">
    <location>
        <begin position="398"/>
        <end position="474"/>
    </location>
</feature>
<dbReference type="InterPro" id="IPR017441">
    <property type="entry name" value="Protein_kinase_ATP_BS"/>
</dbReference>
<dbReference type="CDD" id="cd10361">
    <property type="entry name" value="SH2_Fps_family"/>
    <property type="match status" value="1"/>
</dbReference>
<comment type="catalytic activity">
    <reaction evidence="6 9">
        <text>L-tyrosyl-[protein] + ATP = O-phospho-L-tyrosyl-[protein] + ADP + H(+)</text>
        <dbReference type="Rhea" id="RHEA:10596"/>
        <dbReference type="Rhea" id="RHEA-COMP:10136"/>
        <dbReference type="Rhea" id="RHEA-COMP:20101"/>
        <dbReference type="ChEBI" id="CHEBI:15378"/>
        <dbReference type="ChEBI" id="CHEBI:30616"/>
        <dbReference type="ChEBI" id="CHEBI:46858"/>
        <dbReference type="ChEBI" id="CHEBI:61978"/>
        <dbReference type="ChEBI" id="CHEBI:456216"/>
        <dbReference type="EC" id="2.7.10.2"/>
    </reaction>
</comment>
<protein>
    <recommendedName>
        <fullName evidence="9">Tyrosine-protein kinase</fullName>
        <ecNumber evidence="9">2.7.10.2</ecNumber>
    </recommendedName>
</protein>
<dbReference type="PRINTS" id="PR00109">
    <property type="entry name" value="TYRKINASE"/>
</dbReference>
<evidence type="ECO:0000256" key="8">
    <source>
        <dbReference type="PROSITE-ProRule" id="PRU10141"/>
    </source>
</evidence>
<evidence type="ECO:0000256" key="1">
    <source>
        <dbReference type="ARBA" id="ARBA00022679"/>
    </source>
</evidence>
<evidence type="ECO:0000256" key="5">
    <source>
        <dbReference type="ARBA" id="ARBA00023137"/>
    </source>
</evidence>
<keyword evidence="14" id="KW-1185">Reference proteome</keyword>
<dbReference type="InterPro" id="IPR036860">
    <property type="entry name" value="SH2_dom_sf"/>
</dbReference>
<feature type="compositionally biased region" description="Basic and acidic residues" evidence="10">
    <location>
        <begin position="421"/>
        <end position="441"/>
    </location>
</feature>
<dbReference type="Proteomes" id="UP000783686">
    <property type="component" value="Unassembled WGS sequence"/>
</dbReference>
<evidence type="ECO:0000256" key="7">
    <source>
        <dbReference type="PROSITE-ProRule" id="PRU00191"/>
    </source>
</evidence>
<proteinExistence type="inferred from homology"/>
<dbReference type="Proteomes" id="UP000614601">
    <property type="component" value="Unassembled WGS sequence"/>
</dbReference>
<dbReference type="InterPro" id="IPR035849">
    <property type="entry name" value="Fes/Fps/Fer_SH2"/>
</dbReference>
<dbReference type="GO" id="GO:0005524">
    <property type="term" value="F:ATP binding"/>
    <property type="evidence" value="ECO:0007669"/>
    <property type="project" value="UniProtKB-UniRule"/>
</dbReference>
<dbReference type="InterPro" id="IPR020635">
    <property type="entry name" value="Tyr_kinase_cat_dom"/>
</dbReference>
<dbReference type="FunFam" id="3.30.200.20:FF:000518">
    <property type="entry name" value="Tyrosine-protein kinase"/>
    <property type="match status" value="1"/>
</dbReference>
<evidence type="ECO:0000313" key="14">
    <source>
        <dbReference type="Proteomes" id="UP000614601"/>
    </source>
</evidence>
<dbReference type="Gene3D" id="3.30.505.10">
    <property type="entry name" value="SH2 domain"/>
    <property type="match status" value="1"/>
</dbReference>
<dbReference type="SMART" id="SM00219">
    <property type="entry name" value="TyrKc"/>
    <property type="match status" value="1"/>
</dbReference>
<dbReference type="GO" id="GO:0004715">
    <property type="term" value="F:non-membrane spanning protein tyrosine kinase activity"/>
    <property type="evidence" value="ECO:0007669"/>
    <property type="project" value="UniProtKB-EC"/>
</dbReference>
<dbReference type="InterPro" id="IPR000980">
    <property type="entry name" value="SH2"/>
</dbReference>
<dbReference type="PROSITE" id="PS00107">
    <property type="entry name" value="PROTEIN_KINASE_ATP"/>
    <property type="match status" value="1"/>
</dbReference>
<reference evidence="13" key="1">
    <citation type="submission" date="2020-09" db="EMBL/GenBank/DDBJ databases">
        <authorList>
            <person name="Kikuchi T."/>
        </authorList>
    </citation>
    <scope>NUCLEOTIDE SEQUENCE</scope>
    <source>
        <strain evidence="13">SH1</strain>
    </source>
</reference>
<dbReference type="InterPro" id="IPR008266">
    <property type="entry name" value="Tyr_kinase_AS"/>
</dbReference>
<evidence type="ECO:0000256" key="10">
    <source>
        <dbReference type="SAM" id="MobiDB-lite"/>
    </source>
</evidence>
<keyword evidence="5 9" id="KW-0829">Tyrosine-protein kinase</keyword>
<evidence type="ECO:0000256" key="3">
    <source>
        <dbReference type="ARBA" id="ARBA00022777"/>
    </source>
</evidence>
<dbReference type="InterPro" id="IPR011009">
    <property type="entry name" value="Kinase-like_dom_sf"/>
</dbReference>
<organism evidence="13 14">
    <name type="scientific">Bursaphelenchus okinawaensis</name>
    <dbReference type="NCBI Taxonomy" id="465554"/>
    <lineage>
        <taxon>Eukaryota</taxon>
        <taxon>Metazoa</taxon>
        <taxon>Ecdysozoa</taxon>
        <taxon>Nematoda</taxon>
        <taxon>Chromadorea</taxon>
        <taxon>Rhabditida</taxon>
        <taxon>Tylenchina</taxon>
        <taxon>Tylenchomorpha</taxon>
        <taxon>Aphelenchoidea</taxon>
        <taxon>Aphelenchoididae</taxon>
        <taxon>Bursaphelenchus</taxon>
    </lineage>
</organism>
<evidence type="ECO:0000256" key="9">
    <source>
        <dbReference type="RuleBase" id="RU362096"/>
    </source>
</evidence>
<evidence type="ECO:0000259" key="11">
    <source>
        <dbReference type="PROSITE" id="PS50001"/>
    </source>
</evidence>
<dbReference type="OrthoDB" id="28230at2759"/>
<evidence type="ECO:0000256" key="2">
    <source>
        <dbReference type="ARBA" id="ARBA00022741"/>
    </source>
</evidence>
<gene>
    <name evidence="13" type="ORF">BOKJ2_LOCUS10579</name>
</gene>
<feature type="compositionally biased region" description="Basic residues" evidence="10">
    <location>
        <begin position="442"/>
        <end position="474"/>
    </location>
</feature>
<dbReference type="CDD" id="cd00192">
    <property type="entry name" value="PTKc"/>
    <property type="match status" value="1"/>
</dbReference>
<keyword evidence="2 8" id="KW-0547">Nucleotide-binding</keyword>
<dbReference type="Pfam" id="PF00017">
    <property type="entry name" value="SH2"/>
    <property type="match status" value="1"/>
</dbReference>
<dbReference type="PANTHER" id="PTHR24418">
    <property type="entry name" value="TYROSINE-PROTEIN KINASE"/>
    <property type="match status" value="1"/>
</dbReference>
<keyword evidence="4 8" id="KW-0067">ATP-binding</keyword>
<evidence type="ECO:0000256" key="4">
    <source>
        <dbReference type="ARBA" id="ARBA00022840"/>
    </source>
</evidence>
<name>A0A811L845_9BILA</name>
<comment type="caution">
    <text evidence="13">The sequence shown here is derived from an EMBL/GenBank/DDBJ whole genome shotgun (WGS) entry which is preliminary data.</text>
</comment>
<dbReference type="EMBL" id="CAJFCW020000005">
    <property type="protein sequence ID" value="CAG9118857.1"/>
    <property type="molecule type" value="Genomic_DNA"/>
</dbReference>
<evidence type="ECO:0000256" key="6">
    <source>
        <dbReference type="ARBA" id="ARBA00051245"/>
    </source>
</evidence>
<dbReference type="InterPro" id="IPR000719">
    <property type="entry name" value="Prot_kinase_dom"/>
</dbReference>
<dbReference type="EMBL" id="CAJFDH010000005">
    <property type="protein sequence ID" value="CAD5223809.1"/>
    <property type="molecule type" value="Genomic_DNA"/>
</dbReference>
<keyword evidence="1 9" id="KW-0808">Transferase</keyword>
<feature type="domain" description="SH2" evidence="11">
    <location>
        <begin position="25"/>
        <end position="118"/>
    </location>
</feature>
<feature type="binding site" evidence="8">
    <location>
        <position position="167"/>
    </location>
    <ligand>
        <name>ATP</name>
        <dbReference type="ChEBI" id="CHEBI:30616"/>
    </ligand>
</feature>
<dbReference type="SUPFAM" id="SSF55550">
    <property type="entry name" value="SH2 domain"/>
    <property type="match status" value="1"/>
</dbReference>
<feature type="compositionally biased region" description="Polar residues" evidence="10">
    <location>
        <begin position="408"/>
        <end position="420"/>
    </location>
</feature>
<dbReference type="SUPFAM" id="SSF56112">
    <property type="entry name" value="Protein kinase-like (PK-like)"/>
    <property type="match status" value="1"/>
</dbReference>
<dbReference type="EC" id="2.7.10.2" evidence="9"/>
<evidence type="ECO:0000259" key="12">
    <source>
        <dbReference type="PROSITE" id="PS50011"/>
    </source>
</evidence>
<dbReference type="Pfam" id="PF07714">
    <property type="entry name" value="PK_Tyr_Ser-Thr"/>
    <property type="match status" value="1"/>
</dbReference>
<dbReference type="FunFam" id="3.30.505.10:FF:000051">
    <property type="entry name" value="Tyrosine-protein kinase"/>
    <property type="match status" value="1"/>
</dbReference>
<dbReference type="InterPro" id="IPR050198">
    <property type="entry name" value="Non-receptor_tyrosine_kinases"/>
</dbReference>
<dbReference type="Gene3D" id="1.10.510.10">
    <property type="entry name" value="Transferase(Phosphotransferase) domain 1"/>
    <property type="match status" value="1"/>
</dbReference>
<keyword evidence="7" id="KW-0727">SH2 domain</keyword>
<comment type="similarity">
    <text evidence="9">Belongs to the protein kinase superfamily. Tyr protein kinase family.</text>
</comment>
<dbReference type="PROSITE" id="PS50011">
    <property type="entry name" value="PROTEIN_KINASE_DOM"/>
    <property type="match status" value="1"/>
</dbReference>
<dbReference type="InterPro" id="IPR001245">
    <property type="entry name" value="Ser-Thr/Tyr_kinase_cat_dom"/>
</dbReference>